<keyword evidence="12" id="KW-1185">Reference proteome</keyword>
<dbReference type="Proteomes" id="UP000046393">
    <property type="component" value="Unplaced"/>
</dbReference>
<dbReference type="Pfam" id="PF00271">
    <property type="entry name" value="Helicase_C"/>
    <property type="match status" value="1"/>
</dbReference>
<keyword evidence="5" id="KW-0067">ATP-binding</keyword>
<evidence type="ECO:0000256" key="7">
    <source>
        <dbReference type="ARBA" id="ARBA00047984"/>
    </source>
</evidence>
<dbReference type="PROSITE" id="PS51195">
    <property type="entry name" value="Q_MOTIF"/>
    <property type="match status" value="1"/>
</dbReference>
<evidence type="ECO:0000259" key="10">
    <source>
        <dbReference type="PROSITE" id="PS51194"/>
    </source>
</evidence>
<dbReference type="Pfam" id="PF00270">
    <property type="entry name" value="DEAD"/>
    <property type="match status" value="1"/>
</dbReference>
<dbReference type="EC" id="3.6.4.13" evidence="1"/>
<dbReference type="CDD" id="cd18787">
    <property type="entry name" value="SF2_C_DEAD"/>
    <property type="match status" value="1"/>
</dbReference>
<dbReference type="GO" id="GO:0016787">
    <property type="term" value="F:hydrolase activity"/>
    <property type="evidence" value="ECO:0007669"/>
    <property type="project" value="UniProtKB-KW"/>
</dbReference>
<dbReference type="CDD" id="cd17963">
    <property type="entry name" value="DEADc_DDX19_DDX25"/>
    <property type="match status" value="1"/>
</dbReference>
<dbReference type="AlphaFoldDB" id="A0A0N5ADK8"/>
<evidence type="ECO:0000256" key="5">
    <source>
        <dbReference type="ARBA" id="ARBA00022840"/>
    </source>
</evidence>
<feature type="domain" description="Helicase C-terminal" evidence="10">
    <location>
        <begin position="271"/>
        <end position="441"/>
    </location>
</feature>
<feature type="domain" description="DEAD-box RNA helicase Q" evidence="11">
    <location>
        <begin position="54"/>
        <end position="82"/>
    </location>
</feature>
<dbReference type="STRING" id="451379.A0A0N5ADK8"/>
<dbReference type="SMART" id="SM00487">
    <property type="entry name" value="DEXDc"/>
    <property type="match status" value="1"/>
</dbReference>
<sequence length="449" mass="51100">MVSHSSFFCISAMSREEISLLNKILHKKLECIQHDNVQISVQQSDPSSPLYSANTFENLRLKEELLQALHRMGFKMPSKIQEAALPLLLIEPPQNMIAQSQSGTGKTAAFVLTMLSRVVPENHWPQCLCLAPTYELAMQIGQVVKEMSHFMPDVKVQFAVRGVQVRPGMEIKEQIIIGTPGKMLDWVLKLKIIDASKIICLVFDEADVMISQQGYQDQSLRLHRELENSGAKYQSLLFSATYEEKVFDFAETIIKDPVIISVRREEQTLANIKQYYVKCANREEKYNAVKNLYGGLTIASAIIFCYTRKSAEWLAARMREKDHVVALLHGQMSIEDRARIIREFKDGEYKILITTNVCARGIDASQVTIVINYDPPVTFSENPQPDYETYLHRIGRTGRFGKAGIAINFASDKFSLDVIHKFEEHFGRKILPLDANDMDQVEAIENDNY</sequence>
<dbReference type="InterPro" id="IPR014001">
    <property type="entry name" value="Helicase_ATP-bd"/>
</dbReference>
<comment type="catalytic activity">
    <reaction evidence="7">
        <text>ATP + H2O = ADP + phosphate + H(+)</text>
        <dbReference type="Rhea" id="RHEA:13065"/>
        <dbReference type="ChEBI" id="CHEBI:15377"/>
        <dbReference type="ChEBI" id="CHEBI:15378"/>
        <dbReference type="ChEBI" id="CHEBI:30616"/>
        <dbReference type="ChEBI" id="CHEBI:43474"/>
        <dbReference type="ChEBI" id="CHEBI:456216"/>
        <dbReference type="EC" id="3.6.4.13"/>
    </reaction>
</comment>
<keyword evidence="4" id="KW-0347">Helicase</keyword>
<keyword evidence="6" id="KW-0694">RNA-binding</keyword>
<dbReference type="GO" id="GO:0003723">
    <property type="term" value="F:RNA binding"/>
    <property type="evidence" value="ECO:0007669"/>
    <property type="project" value="UniProtKB-KW"/>
</dbReference>
<dbReference type="InterPro" id="IPR011545">
    <property type="entry name" value="DEAD/DEAH_box_helicase_dom"/>
</dbReference>
<evidence type="ECO:0000313" key="12">
    <source>
        <dbReference type="Proteomes" id="UP000046393"/>
    </source>
</evidence>
<evidence type="ECO:0000313" key="13">
    <source>
        <dbReference type="WBParaSite" id="SMUV_0000226701-mRNA-1"/>
    </source>
</evidence>
<evidence type="ECO:0000256" key="3">
    <source>
        <dbReference type="ARBA" id="ARBA00022801"/>
    </source>
</evidence>
<dbReference type="Gene3D" id="3.40.50.300">
    <property type="entry name" value="P-loop containing nucleotide triphosphate hydrolases"/>
    <property type="match status" value="2"/>
</dbReference>
<dbReference type="InterPro" id="IPR027417">
    <property type="entry name" value="P-loop_NTPase"/>
</dbReference>
<evidence type="ECO:0000256" key="4">
    <source>
        <dbReference type="ARBA" id="ARBA00022806"/>
    </source>
</evidence>
<dbReference type="PROSITE" id="PS51192">
    <property type="entry name" value="HELICASE_ATP_BIND_1"/>
    <property type="match status" value="1"/>
</dbReference>
<dbReference type="PROSITE" id="PS51194">
    <property type="entry name" value="HELICASE_CTER"/>
    <property type="match status" value="1"/>
</dbReference>
<feature type="short sequence motif" description="Q motif" evidence="8">
    <location>
        <begin position="54"/>
        <end position="82"/>
    </location>
</feature>
<keyword evidence="3" id="KW-0378">Hydrolase</keyword>
<dbReference type="InterPro" id="IPR014014">
    <property type="entry name" value="RNA_helicase_DEAD_Q_motif"/>
</dbReference>
<reference evidence="13" key="1">
    <citation type="submission" date="2017-02" db="UniProtKB">
        <authorList>
            <consortium name="WormBaseParasite"/>
        </authorList>
    </citation>
    <scope>IDENTIFICATION</scope>
</reference>
<evidence type="ECO:0000256" key="1">
    <source>
        <dbReference type="ARBA" id="ARBA00012552"/>
    </source>
</evidence>
<evidence type="ECO:0000259" key="11">
    <source>
        <dbReference type="PROSITE" id="PS51195"/>
    </source>
</evidence>
<dbReference type="SMART" id="SM00490">
    <property type="entry name" value="HELICc"/>
    <property type="match status" value="1"/>
</dbReference>
<dbReference type="WBParaSite" id="SMUV_0000226701-mRNA-1">
    <property type="protein sequence ID" value="SMUV_0000226701-mRNA-1"/>
    <property type="gene ID" value="SMUV_0000226701"/>
</dbReference>
<dbReference type="FunFam" id="3.40.50.300:FF:000849">
    <property type="entry name" value="ATP-dependent RNA helicase DBP5"/>
    <property type="match status" value="1"/>
</dbReference>
<protein>
    <recommendedName>
        <fullName evidence="1">RNA helicase</fullName>
        <ecNumber evidence="1">3.6.4.13</ecNumber>
    </recommendedName>
</protein>
<dbReference type="GO" id="GO:0005524">
    <property type="term" value="F:ATP binding"/>
    <property type="evidence" value="ECO:0007669"/>
    <property type="project" value="UniProtKB-KW"/>
</dbReference>
<dbReference type="InterPro" id="IPR001650">
    <property type="entry name" value="Helicase_C-like"/>
</dbReference>
<evidence type="ECO:0000256" key="8">
    <source>
        <dbReference type="PROSITE-ProRule" id="PRU00552"/>
    </source>
</evidence>
<accession>A0A0N5ADK8</accession>
<dbReference type="GO" id="GO:0003724">
    <property type="term" value="F:RNA helicase activity"/>
    <property type="evidence" value="ECO:0007669"/>
    <property type="project" value="UniProtKB-EC"/>
</dbReference>
<evidence type="ECO:0000259" key="9">
    <source>
        <dbReference type="PROSITE" id="PS51192"/>
    </source>
</evidence>
<dbReference type="PANTHER" id="PTHR47958">
    <property type="entry name" value="ATP-DEPENDENT RNA HELICASE DBP3"/>
    <property type="match status" value="1"/>
</dbReference>
<dbReference type="SUPFAM" id="SSF52540">
    <property type="entry name" value="P-loop containing nucleoside triphosphate hydrolases"/>
    <property type="match status" value="1"/>
</dbReference>
<feature type="domain" description="Helicase ATP-binding" evidence="9">
    <location>
        <begin position="87"/>
        <end position="260"/>
    </location>
</feature>
<evidence type="ECO:0000256" key="2">
    <source>
        <dbReference type="ARBA" id="ARBA00022741"/>
    </source>
</evidence>
<organism evidence="12 13">
    <name type="scientific">Syphacia muris</name>
    <dbReference type="NCBI Taxonomy" id="451379"/>
    <lineage>
        <taxon>Eukaryota</taxon>
        <taxon>Metazoa</taxon>
        <taxon>Ecdysozoa</taxon>
        <taxon>Nematoda</taxon>
        <taxon>Chromadorea</taxon>
        <taxon>Rhabditida</taxon>
        <taxon>Spirurina</taxon>
        <taxon>Oxyuridomorpha</taxon>
        <taxon>Oxyuroidea</taxon>
        <taxon>Oxyuridae</taxon>
        <taxon>Syphacia</taxon>
    </lineage>
</organism>
<proteinExistence type="predicted"/>
<name>A0A0N5ADK8_9BILA</name>
<evidence type="ECO:0000256" key="6">
    <source>
        <dbReference type="ARBA" id="ARBA00022884"/>
    </source>
</evidence>
<keyword evidence="2" id="KW-0547">Nucleotide-binding</keyword>